<keyword evidence="1" id="KW-0472">Membrane</keyword>
<name>A0ABV8CHG7_9GAMM</name>
<protein>
    <recommendedName>
        <fullName evidence="4">Ankyrin repeat protein</fullName>
    </recommendedName>
</protein>
<evidence type="ECO:0008006" key="4">
    <source>
        <dbReference type="Google" id="ProtNLM"/>
    </source>
</evidence>
<organism evidence="2 3">
    <name type="scientific">Legionella dresdenensis</name>
    <dbReference type="NCBI Taxonomy" id="450200"/>
    <lineage>
        <taxon>Bacteria</taxon>
        <taxon>Pseudomonadati</taxon>
        <taxon>Pseudomonadota</taxon>
        <taxon>Gammaproteobacteria</taxon>
        <taxon>Legionellales</taxon>
        <taxon>Legionellaceae</taxon>
        <taxon>Legionella</taxon>
    </lineage>
</organism>
<evidence type="ECO:0000313" key="3">
    <source>
        <dbReference type="Proteomes" id="UP001595758"/>
    </source>
</evidence>
<proteinExistence type="predicted"/>
<gene>
    <name evidence="2" type="ORF">ACFORL_11645</name>
</gene>
<dbReference type="Proteomes" id="UP001595758">
    <property type="component" value="Unassembled WGS sequence"/>
</dbReference>
<keyword evidence="1" id="KW-1133">Transmembrane helix</keyword>
<keyword evidence="3" id="KW-1185">Reference proteome</keyword>
<comment type="caution">
    <text evidence="2">The sequence shown here is derived from an EMBL/GenBank/DDBJ whole genome shotgun (WGS) entry which is preliminary data.</text>
</comment>
<reference evidence="3" key="1">
    <citation type="journal article" date="2019" name="Int. J. Syst. Evol. Microbiol.">
        <title>The Global Catalogue of Microorganisms (GCM) 10K type strain sequencing project: providing services to taxonomists for standard genome sequencing and annotation.</title>
        <authorList>
            <consortium name="The Broad Institute Genomics Platform"/>
            <consortium name="The Broad Institute Genome Sequencing Center for Infectious Disease"/>
            <person name="Wu L."/>
            <person name="Ma J."/>
        </authorList>
    </citation>
    <scope>NUCLEOTIDE SEQUENCE [LARGE SCALE GENOMIC DNA]</scope>
    <source>
        <strain evidence="3">CCUG 59858</strain>
    </source>
</reference>
<dbReference type="RefSeq" id="WP_382344212.1">
    <property type="nucleotide sequence ID" value="NZ_JBHSAB010000029.1"/>
</dbReference>
<sequence>MGNSKFKIFLKESSNQNHDLSWWLQEENQENKADVFVPSKEYLAFTLKELQLIDGLEISTYFDEENKNDRDVTKRQGVILAIMNIKKDYNNRQIIMFGSGGEINEYNLYINKIENPNENPICTVKDNYTGNGLNIRLTLMPAQFDYIAGLIKINRLERLELELLEPPGFYSSPNSDFIKVLPNSKELEVVTPENCKIKPPRLGKSYFTIYAYRHDNLTKVTEENASLEKEYEKFPEYKEILEKILNRLDSLEKYVGLPLWLFVGAFFGAFIMPWIIKVGSVIKEIIFNFFS</sequence>
<dbReference type="EMBL" id="JBHSAB010000029">
    <property type="protein sequence ID" value="MFC3909723.1"/>
    <property type="molecule type" value="Genomic_DNA"/>
</dbReference>
<accession>A0ABV8CHG7</accession>
<evidence type="ECO:0000313" key="2">
    <source>
        <dbReference type="EMBL" id="MFC3909723.1"/>
    </source>
</evidence>
<evidence type="ECO:0000256" key="1">
    <source>
        <dbReference type="SAM" id="Phobius"/>
    </source>
</evidence>
<feature type="transmembrane region" description="Helical" evidence="1">
    <location>
        <begin position="257"/>
        <end position="276"/>
    </location>
</feature>
<keyword evidence="1" id="KW-0812">Transmembrane</keyword>